<dbReference type="Gene3D" id="1.10.287.160">
    <property type="entry name" value="HR1 repeat"/>
    <property type="match status" value="1"/>
</dbReference>
<dbReference type="GO" id="GO:0000281">
    <property type="term" value="P:mitotic cytokinesis"/>
    <property type="evidence" value="ECO:0007669"/>
    <property type="project" value="TreeGrafter"/>
</dbReference>
<keyword evidence="3" id="KW-1185">Reference proteome</keyword>
<dbReference type="KEGG" id="pmrn:116941216"/>
<protein>
    <submittedName>
        <fullName evidence="4 5">Rhotekin-like</fullName>
    </submittedName>
</protein>
<dbReference type="RefSeq" id="XP_032807922.1">
    <property type="nucleotide sequence ID" value="XM_032952031.1"/>
</dbReference>
<proteinExistence type="predicted"/>
<dbReference type="InterPro" id="IPR036274">
    <property type="entry name" value="HR1_rpt_sf"/>
</dbReference>
<dbReference type="Pfam" id="PF08174">
    <property type="entry name" value="Anillin"/>
    <property type="match status" value="1"/>
</dbReference>
<dbReference type="RefSeq" id="XP_032807920.1">
    <property type="nucleotide sequence ID" value="XM_032952029.1"/>
</dbReference>
<evidence type="ECO:0000313" key="6">
    <source>
        <dbReference type="RefSeq" id="XP_032807922.1"/>
    </source>
</evidence>
<dbReference type="RefSeq" id="XP_032807919.1">
    <property type="nucleotide sequence ID" value="XM_032952028.1"/>
</dbReference>
<dbReference type="Proteomes" id="UP001318040">
    <property type="component" value="Chromosome 11"/>
</dbReference>
<feature type="compositionally biased region" description="Low complexity" evidence="1">
    <location>
        <begin position="35"/>
        <end position="57"/>
    </location>
</feature>
<feature type="compositionally biased region" description="Basic and acidic residues" evidence="1">
    <location>
        <begin position="543"/>
        <end position="552"/>
    </location>
</feature>
<dbReference type="GO" id="GO:0000915">
    <property type="term" value="P:actomyosin contractile ring assembly"/>
    <property type="evidence" value="ECO:0007669"/>
    <property type="project" value="TreeGrafter"/>
</dbReference>
<dbReference type="AlphaFoldDB" id="A0AAJ7WRW7"/>
<dbReference type="PANTHER" id="PTHR21538">
    <property type="entry name" value="ANILLIN/RHOTEKIN RTKN"/>
    <property type="match status" value="1"/>
</dbReference>
<accession>A0AAJ7WRW7</accession>
<evidence type="ECO:0000313" key="5">
    <source>
        <dbReference type="RefSeq" id="XP_032807920.1"/>
    </source>
</evidence>
<gene>
    <name evidence="4 5 6" type="primary">LOC116941216</name>
</gene>
<dbReference type="GO" id="GO:0031106">
    <property type="term" value="P:septin ring organization"/>
    <property type="evidence" value="ECO:0007669"/>
    <property type="project" value="TreeGrafter"/>
</dbReference>
<organism evidence="3 4">
    <name type="scientific">Petromyzon marinus</name>
    <name type="common">Sea lamprey</name>
    <dbReference type="NCBI Taxonomy" id="7757"/>
    <lineage>
        <taxon>Eukaryota</taxon>
        <taxon>Metazoa</taxon>
        <taxon>Chordata</taxon>
        <taxon>Craniata</taxon>
        <taxon>Vertebrata</taxon>
        <taxon>Cyclostomata</taxon>
        <taxon>Hyperoartia</taxon>
        <taxon>Petromyzontiformes</taxon>
        <taxon>Petromyzontidae</taxon>
        <taxon>Petromyzon</taxon>
    </lineage>
</organism>
<evidence type="ECO:0000256" key="1">
    <source>
        <dbReference type="SAM" id="MobiDB-lite"/>
    </source>
</evidence>
<evidence type="ECO:0000313" key="3">
    <source>
        <dbReference type="Proteomes" id="UP001318040"/>
    </source>
</evidence>
<reference evidence="4 5" key="1">
    <citation type="submission" date="2025-04" db="UniProtKB">
        <authorList>
            <consortium name="RefSeq"/>
        </authorList>
    </citation>
    <scope>IDENTIFICATION</scope>
    <source>
        <tissue evidence="4 5">Sperm</tissue>
    </source>
</reference>
<evidence type="ECO:0000313" key="4">
    <source>
        <dbReference type="RefSeq" id="XP_032807919.1"/>
    </source>
</evidence>
<dbReference type="GO" id="GO:0007165">
    <property type="term" value="P:signal transduction"/>
    <property type="evidence" value="ECO:0007669"/>
    <property type="project" value="InterPro"/>
</dbReference>
<dbReference type="PANTHER" id="PTHR21538:SF24">
    <property type="entry name" value="PH DOMAIN-CONTAINING PROTEIN"/>
    <property type="match status" value="1"/>
</dbReference>
<dbReference type="SMART" id="SM00742">
    <property type="entry name" value="Hr1"/>
    <property type="match status" value="1"/>
</dbReference>
<dbReference type="GO" id="GO:0005826">
    <property type="term" value="C:actomyosin contractile ring"/>
    <property type="evidence" value="ECO:0007669"/>
    <property type="project" value="TreeGrafter"/>
</dbReference>
<dbReference type="InterPro" id="IPR012966">
    <property type="entry name" value="AHD"/>
</dbReference>
<dbReference type="InterPro" id="IPR011072">
    <property type="entry name" value="HR1_rho-bd"/>
</dbReference>
<feature type="region of interest" description="Disordered" evidence="1">
    <location>
        <begin position="513"/>
        <end position="552"/>
    </location>
</feature>
<sequence length="616" mass="67922">MAMSARWAAKRELGSVDDAGGAGPPAETKRRRGASTTTTTTSHSSSTTSTTHSSTSSCGLAAAGKHVHKLREQLSREERVREGVCRLLSACTQREQTLHAAQALLACNARIQAFVEKLRRAQGAELVRRASRSAADYDNKERSTCKAKVCLSDIRIPLMWKDTDHFQNKGEFHRFAVFCLLKMDTEVFDTKMITVDRTVTDILFDSVAVFPATEPGFELQLEVYSCCLLEDLSIASTPRRLASRLSSSVGRSTGRRVLRQRSLSDLSRPAPRQPPVRAPKFHLLARVALTLEHVYDGFRTHDLTITGKEGYSYWLPLYGNVCCRLVAQPACMTEDRMTGFLIVQDGDEQDCKLFCVLIEGKLLCFATPQSRAKGQEPVFIMPVNKDTRMRLVGCEDGVDRLQVRNMESARWQSHTLLAHRSPDLLAWLEALRQHVWDLDNWKQCCNKVMAIEELLPRAANLQSKPGSSLYYDMDINSPSKNISPLPNDRAQQPADMPGACGSLATVQCAGTEPTLEAPGDAADANEPGRGRSSSGIARPFGKSAEKRPAICGERRMSLDGKLAALKHRILQWPTAGTPRKIRTAGGPSERRVAVAEAAVAGMGRPPLPPRRCTLQK</sequence>
<dbReference type="SUPFAM" id="SSF50729">
    <property type="entry name" value="PH domain-like"/>
    <property type="match status" value="1"/>
</dbReference>
<dbReference type="CTD" id="219790"/>
<dbReference type="InterPro" id="IPR051364">
    <property type="entry name" value="Cytokinesis/Rho-signaling"/>
</dbReference>
<name>A0AAJ7WRW7_PETMA</name>
<feature type="region of interest" description="Disordered" evidence="1">
    <location>
        <begin position="1"/>
        <end position="60"/>
    </location>
</feature>
<evidence type="ECO:0000259" key="2">
    <source>
        <dbReference type="SMART" id="SM00742"/>
    </source>
</evidence>
<feature type="domain" description="REM-1" evidence="2">
    <location>
        <begin position="65"/>
        <end position="128"/>
    </location>
</feature>
<dbReference type="SUPFAM" id="SSF46585">
    <property type="entry name" value="HR1 repeat"/>
    <property type="match status" value="1"/>
</dbReference>